<feature type="region of interest" description="Disordered" evidence="1">
    <location>
        <begin position="215"/>
        <end position="301"/>
    </location>
</feature>
<name>A0A2J6RGS0_HYAVF</name>
<evidence type="ECO:0000259" key="2">
    <source>
        <dbReference type="PROSITE" id="PS50090"/>
    </source>
</evidence>
<dbReference type="InterPro" id="IPR053095">
    <property type="entry name" value="Actin-binding/GATA_Znf"/>
</dbReference>
<dbReference type="AlphaFoldDB" id="A0A2J6RGS0"/>
<evidence type="ECO:0000313" key="4">
    <source>
        <dbReference type="Proteomes" id="UP000235786"/>
    </source>
</evidence>
<dbReference type="CDD" id="cd00167">
    <property type="entry name" value="SANT"/>
    <property type="match status" value="1"/>
</dbReference>
<organism evidence="3 4">
    <name type="scientific">Hyaloscypha variabilis (strain UAMH 11265 / GT02V1 / F)</name>
    <name type="common">Meliniomyces variabilis</name>
    <dbReference type="NCBI Taxonomy" id="1149755"/>
    <lineage>
        <taxon>Eukaryota</taxon>
        <taxon>Fungi</taxon>
        <taxon>Dikarya</taxon>
        <taxon>Ascomycota</taxon>
        <taxon>Pezizomycotina</taxon>
        <taxon>Leotiomycetes</taxon>
        <taxon>Helotiales</taxon>
        <taxon>Hyaloscyphaceae</taxon>
        <taxon>Hyaloscypha</taxon>
        <taxon>Hyaloscypha variabilis</taxon>
    </lineage>
</organism>
<dbReference type="OrthoDB" id="4151352at2759"/>
<evidence type="ECO:0000313" key="3">
    <source>
        <dbReference type="EMBL" id="PMD37698.1"/>
    </source>
</evidence>
<dbReference type="PANTHER" id="PTHR23246:SF13">
    <property type="entry name" value="GH12359P"/>
    <property type="match status" value="1"/>
</dbReference>
<dbReference type="Pfam" id="PF13921">
    <property type="entry name" value="Myb_DNA-bind_6"/>
    <property type="match status" value="1"/>
</dbReference>
<keyword evidence="4" id="KW-1185">Reference proteome</keyword>
<dbReference type="STRING" id="1149755.A0A2J6RGS0"/>
<sequence length="301" mass="33360">MAILGSFPSKSYVRRPEWSFQHIPIAPKVLSLDTRSGLSNRAEDINALTSHPTLAPNHALGSVLSPEPKLERSDSYHVQLSMSTPQYTMPQQSPFALIRPSSGAWNPQDDQTLVAARAQGMNWAPIQQTYFPSKTPNACRKRHERLIERRNTDDWDGVKLEILAKNYMGMRREIWSGLAAQVGEKWNVVEQKCMLQGLKNLQIAARSCARRERMLDTSQDGPYQGAYKRDDSGLGLGDDLEADYDGDRAHDRSGSASAYQGHYYSSSGGSGGSRGNHPHGQRLPSMDMGIDAIINRPGNGH</sequence>
<proteinExistence type="predicted"/>
<gene>
    <name evidence="3" type="ORF">L207DRAFT_80389</name>
</gene>
<dbReference type="InterPro" id="IPR001005">
    <property type="entry name" value="SANT/Myb"/>
</dbReference>
<dbReference type="Proteomes" id="UP000235786">
    <property type="component" value="Unassembled WGS sequence"/>
</dbReference>
<dbReference type="PANTHER" id="PTHR23246">
    <property type="entry name" value="NEW-GLUE PROTEIN"/>
    <property type="match status" value="1"/>
</dbReference>
<feature type="domain" description="Myb-like" evidence="2">
    <location>
        <begin position="103"/>
        <end position="147"/>
    </location>
</feature>
<reference evidence="3 4" key="1">
    <citation type="submission" date="2016-04" db="EMBL/GenBank/DDBJ databases">
        <title>A degradative enzymes factory behind the ericoid mycorrhizal symbiosis.</title>
        <authorList>
            <consortium name="DOE Joint Genome Institute"/>
            <person name="Martino E."/>
            <person name="Morin E."/>
            <person name="Grelet G."/>
            <person name="Kuo A."/>
            <person name="Kohler A."/>
            <person name="Daghino S."/>
            <person name="Barry K."/>
            <person name="Choi C."/>
            <person name="Cichocki N."/>
            <person name="Clum A."/>
            <person name="Copeland A."/>
            <person name="Hainaut M."/>
            <person name="Haridas S."/>
            <person name="Labutti K."/>
            <person name="Lindquist E."/>
            <person name="Lipzen A."/>
            <person name="Khouja H.-R."/>
            <person name="Murat C."/>
            <person name="Ohm R."/>
            <person name="Olson A."/>
            <person name="Spatafora J."/>
            <person name="Veneault-Fourrey C."/>
            <person name="Henrissat B."/>
            <person name="Grigoriev I."/>
            <person name="Martin F."/>
            <person name="Perotto S."/>
        </authorList>
    </citation>
    <scope>NUCLEOTIDE SEQUENCE [LARGE SCALE GENOMIC DNA]</scope>
    <source>
        <strain evidence="3 4">F</strain>
    </source>
</reference>
<dbReference type="EMBL" id="KZ613949">
    <property type="protein sequence ID" value="PMD37698.1"/>
    <property type="molecule type" value="Genomic_DNA"/>
</dbReference>
<dbReference type="PROSITE" id="PS50090">
    <property type="entry name" value="MYB_LIKE"/>
    <property type="match status" value="1"/>
</dbReference>
<accession>A0A2J6RGS0</accession>
<evidence type="ECO:0000256" key="1">
    <source>
        <dbReference type="SAM" id="MobiDB-lite"/>
    </source>
</evidence>
<protein>
    <recommendedName>
        <fullName evidence="2">Myb-like domain-containing protein</fullName>
    </recommendedName>
</protein>
<feature type="compositionally biased region" description="Low complexity" evidence="1">
    <location>
        <begin position="254"/>
        <end position="267"/>
    </location>
</feature>
<dbReference type="InterPro" id="IPR009057">
    <property type="entry name" value="Homeodomain-like_sf"/>
</dbReference>
<dbReference type="SUPFAM" id="SSF46689">
    <property type="entry name" value="Homeodomain-like"/>
    <property type="match status" value="1"/>
</dbReference>